<feature type="non-terminal residue" evidence="2">
    <location>
        <position position="1"/>
    </location>
</feature>
<sequence length="103" mass="11263">GSSHREKNKKSLIFSRSKQNAATTTASPPHNCHHPSNNIQLPAPHNKCRPHLFLAVMSTHHHNRAATTHLFSGGYTGSSNTMAALNALKSIDVFGKGLMKFTY</sequence>
<dbReference type="Proteomes" id="UP001206925">
    <property type="component" value="Unassembled WGS sequence"/>
</dbReference>
<feature type="compositionally biased region" description="Polar residues" evidence="1">
    <location>
        <begin position="14"/>
        <end position="40"/>
    </location>
</feature>
<proteinExistence type="predicted"/>
<keyword evidence="3" id="KW-1185">Reference proteome</keyword>
<feature type="compositionally biased region" description="Basic residues" evidence="1">
    <location>
        <begin position="1"/>
        <end position="10"/>
    </location>
</feature>
<organism evidence="2 3">
    <name type="scientific">Ambrosia artemisiifolia</name>
    <name type="common">Common ragweed</name>
    <dbReference type="NCBI Taxonomy" id="4212"/>
    <lineage>
        <taxon>Eukaryota</taxon>
        <taxon>Viridiplantae</taxon>
        <taxon>Streptophyta</taxon>
        <taxon>Embryophyta</taxon>
        <taxon>Tracheophyta</taxon>
        <taxon>Spermatophyta</taxon>
        <taxon>Magnoliopsida</taxon>
        <taxon>eudicotyledons</taxon>
        <taxon>Gunneridae</taxon>
        <taxon>Pentapetalae</taxon>
        <taxon>asterids</taxon>
        <taxon>campanulids</taxon>
        <taxon>Asterales</taxon>
        <taxon>Asteraceae</taxon>
        <taxon>Asteroideae</taxon>
        <taxon>Heliantheae alliance</taxon>
        <taxon>Heliantheae</taxon>
        <taxon>Ambrosia</taxon>
    </lineage>
</organism>
<dbReference type="EMBL" id="JAMZMK010010290">
    <property type="protein sequence ID" value="KAI7732186.1"/>
    <property type="molecule type" value="Genomic_DNA"/>
</dbReference>
<accession>A0AAD5C1A5</accession>
<gene>
    <name evidence="2" type="ORF">M8C21_019047</name>
</gene>
<dbReference type="AlphaFoldDB" id="A0AAD5C1A5"/>
<reference evidence="2" key="1">
    <citation type="submission" date="2022-06" db="EMBL/GenBank/DDBJ databases">
        <title>Uncovering the hologenomic basis of an extraordinary plant invasion.</title>
        <authorList>
            <person name="Bieker V.C."/>
            <person name="Martin M.D."/>
            <person name="Gilbert T."/>
            <person name="Hodgins K."/>
            <person name="Battlay P."/>
            <person name="Petersen B."/>
            <person name="Wilson J."/>
        </authorList>
    </citation>
    <scope>NUCLEOTIDE SEQUENCE</scope>
    <source>
        <strain evidence="2">AA19_3_7</strain>
        <tissue evidence="2">Leaf</tissue>
    </source>
</reference>
<evidence type="ECO:0000256" key="1">
    <source>
        <dbReference type="SAM" id="MobiDB-lite"/>
    </source>
</evidence>
<comment type="caution">
    <text evidence="2">The sequence shown here is derived from an EMBL/GenBank/DDBJ whole genome shotgun (WGS) entry which is preliminary data.</text>
</comment>
<feature type="region of interest" description="Disordered" evidence="1">
    <location>
        <begin position="1"/>
        <end position="44"/>
    </location>
</feature>
<evidence type="ECO:0000313" key="2">
    <source>
        <dbReference type="EMBL" id="KAI7732186.1"/>
    </source>
</evidence>
<evidence type="ECO:0000313" key="3">
    <source>
        <dbReference type="Proteomes" id="UP001206925"/>
    </source>
</evidence>
<name>A0AAD5C1A5_AMBAR</name>
<protein>
    <submittedName>
        <fullName evidence="2">Uncharacterized protein</fullName>
    </submittedName>
</protein>